<proteinExistence type="predicted"/>
<dbReference type="AlphaFoldDB" id="A0A931H5I6"/>
<name>A0A931H5I6_9BURK</name>
<reference evidence="2" key="1">
    <citation type="submission" date="2020-11" db="EMBL/GenBank/DDBJ databases">
        <title>Bacterial whole genome sequence for Caenimonas sp. DR4.4.</title>
        <authorList>
            <person name="Le V."/>
            <person name="Ko S.-R."/>
            <person name="Ahn C.-Y."/>
            <person name="Oh H.-M."/>
        </authorList>
    </citation>
    <scope>NUCLEOTIDE SEQUENCE</scope>
    <source>
        <strain evidence="2">DR4.4</strain>
    </source>
</reference>
<feature type="chain" id="PRO_5037963565" description="DUF2946 domain-containing protein" evidence="1">
    <location>
        <begin position="28"/>
        <end position="118"/>
    </location>
</feature>
<sequence>MQALRNAAFLARLVLAWFALSIGIAVAAPVVHPQGVELICSAGGTVKMMAKGEPGNAAAGHTLDCPLCAPSMAPPVSVAGVAQAQPLGHSVQSIPAARIAALTAPALPARGPPHALAI</sequence>
<keyword evidence="3" id="KW-1185">Reference proteome</keyword>
<protein>
    <recommendedName>
        <fullName evidence="4">DUF2946 domain-containing protein</fullName>
    </recommendedName>
</protein>
<dbReference type="InterPro" id="IPR021333">
    <property type="entry name" value="DUF2946"/>
</dbReference>
<evidence type="ECO:0000313" key="3">
    <source>
        <dbReference type="Proteomes" id="UP000651050"/>
    </source>
</evidence>
<evidence type="ECO:0000313" key="2">
    <source>
        <dbReference type="EMBL" id="MBG9388800.1"/>
    </source>
</evidence>
<accession>A0A931H5I6</accession>
<comment type="caution">
    <text evidence="2">The sequence shown here is derived from an EMBL/GenBank/DDBJ whole genome shotgun (WGS) entry which is preliminary data.</text>
</comment>
<feature type="signal peptide" evidence="1">
    <location>
        <begin position="1"/>
        <end position="27"/>
    </location>
</feature>
<dbReference type="Proteomes" id="UP000651050">
    <property type="component" value="Unassembled WGS sequence"/>
</dbReference>
<dbReference type="RefSeq" id="WP_196986633.1">
    <property type="nucleotide sequence ID" value="NZ_JADWYS010000001.1"/>
</dbReference>
<evidence type="ECO:0008006" key="4">
    <source>
        <dbReference type="Google" id="ProtNLM"/>
    </source>
</evidence>
<evidence type="ECO:0000256" key="1">
    <source>
        <dbReference type="SAM" id="SignalP"/>
    </source>
</evidence>
<organism evidence="2 3">
    <name type="scientific">Caenimonas aquaedulcis</name>
    <dbReference type="NCBI Taxonomy" id="2793270"/>
    <lineage>
        <taxon>Bacteria</taxon>
        <taxon>Pseudomonadati</taxon>
        <taxon>Pseudomonadota</taxon>
        <taxon>Betaproteobacteria</taxon>
        <taxon>Burkholderiales</taxon>
        <taxon>Comamonadaceae</taxon>
        <taxon>Caenimonas</taxon>
    </lineage>
</organism>
<dbReference type="Pfam" id="PF11162">
    <property type="entry name" value="DUF2946"/>
    <property type="match status" value="1"/>
</dbReference>
<keyword evidence="1" id="KW-0732">Signal</keyword>
<gene>
    <name evidence="2" type="ORF">I5803_12275</name>
</gene>
<dbReference type="EMBL" id="JADWYS010000001">
    <property type="protein sequence ID" value="MBG9388800.1"/>
    <property type="molecule type" value="Genomic_DNA"/>
</dbReference>